<organism evidence="4 5">
    <name type="scientific">Biomphalaria glabrata</name>
    <name type="common">Bloodfluke planorb</name>
    <name type="synonym">Freshwater snail</name>
    <dbReference type="NCBI Taxonomy" id="6526"/>
    <lineage>
        <taxon>Eukaryota</taxon>
        <taxon>Metazoa</taxon>
        <taxon>Spiralia</taxon>
        <taxon>Lophotrochozoa</taxon>
        <taxon>Mollusca</taxon>
        <taxon>Gastropoda</taxon>
        <taxon>Heterobranchia</taxon>
        <taxon>Euthyneura</taxon>
        <taxon>Panpulmonata</taxon>
        <taxon>Hygrophila</taxon>
        <taxon>Lymnaeoidea</taxon>
        <taxon>Planorbidae</taxon>
        <taxon>Biomphalaria</taxon>
    </lineage>
</organism>
<sequence>MHNHGLKTIKDQQLTNSCRLETVDASKKSEISSPFSESFKEVSLQQNSSRETDLNEVETLTESIRPHCINSAEFVQQVHPVPGLDLNGQMIRDCDVGPARLVESCLNTETPNDFKLILPNSLFEILPSCLSKTSYVPNVSEATLVKDLSNLHTVEREVKDDQDVPGDPSACLMSNSPAFCAYAKRPMDILVKTPINRMDPRIEPRFLDYETAHDVPCAVNTSSADSLSSILNVTLEQIQAVLEILPNPSGCNDQLSHSSNCMSIHSCPHLNAMPSHPFSGPITLASINTYSPLSPLLGQSCETLLTFSTNLRMSSRLDELNRNFLQSVNNNFLQSAFSPMNVNSSDVESNFSDTFHENVQIISDNWDKSQSACDVQHIENDNPTRTPELSEWASLPLKLNQINTEQICTECYYPVEENSHDGTFYGLEISPKDENCYKNLSNEKSSIAPCEDCSNSTNPAFDINKFCLDVEVVNHKSGNSHLASVRKYSKDHDDNLQQSFPLSDHGQKEYTEIENMPIVNSTGIHCKKDSGEFESIKTKPSDSILQITSDGKDTLTCHVADINLSESYLNNVEYQNEHDIDCIRPFKSCQVISTQFQSNYGCLIGFSDAQMNPCDTQSIEKHNVEHSSTSSDSDLPSGCCRTVCEKFKDSIINETNINCKCQTKVVNLKTSLASPSSEKTGSSIVSTLSETEEAFLSSDASANEADLSSEQSSADLSSEQSSAAAVFSHNALYTSHTETKPLDVFYNMKTSNRDTNFLMHSLHEYRPKQNHDTLTRCMPNSFPVVGEVPDAASDGLLSLLSTLRVLQHNLSQGHNLRLCALLLSKLELAREFLVLNKAPTFVAIREDLKLLCQTLARLISSSKRRLFISERSIDYRSDGHKVSTKQLRSYHHNKSQISQRLKPNSYEINFGTIKKVHTPQETDNKKSVLMLLNNRIHKRSSSQTKDGDYFNLPSPSVTNGIKLEYKSSQNPNCYGLGHTGFFESSSQESITSSDTWSNWTDPSNLTNMESDSVLESQLDREFDKYLTDMKPHVLKLPQKTERQKCAVWIKKLCEPVRGGVSARKTRNLYAQLMLQMLKKGSWDSPFDQKPESGALKPLPSYLIEKLPDWVEGELAETVGSSIFAKTLGIPAATSTRVSNSAEFLERPHTSMGHTLEKDPSLSLSPIRHTEGTQPRYSADDLSIELQRSPKISHRHQKGHHHSPSGDREKRLLPDVRVKESRENDKIKEVTISESDWSKPYSSTTSSTYSLLKGTTFYDDPSFLKPADREIAMRAKVIEAKFHEEKLKLQQRHDTAVQKILDRKNLEIEDMKNLYKAKTKDLEETIDKLERKVQNLIKETEFIKQSKDKQIAELKKIADDSNETRKNDYEKKLHELVTEFEQEKFDLQKQHTQNIQEILDDTNDRLQRMEAEYTNQTNITTDVIKELESRVQQLMNEVDSSLNQRLAQQERDQRKIIEAQEHEIKSLKNKTEASLEYLRQEHSMATSKAADTIKDLEEKIEQLKKSLKDSEEHRQRLIREMEQNHQQDKLHLENLHDKQIRNLKKEIEQMDADWHKKVMKLEQLVKDKDQEIHKVKEQKQQQKLQAEQALEDFKSEIERNQNKIYDEMKQQMQQVEIDLQKSKQAREKQSKEFAKQLEDEKYSHQHELAELKMNYEADKSQFMREFHMQKEFLLSEHERDLENLKELHRTEVLSLEARMKEKQDKAEKSAIDNERCIRELREDLLQANQLRKQQLVELGLLREEEKQKMHRDHEAEIARVRGEMEQQRLALQRTHSTDMENVLEKTNQRLIALEKDFTERANKSSETITELQAVIKQLRDDLQRCKENYENKMTDLKRNHEDEKRSLKKKFSHSIEGVKNELEVQRSRGNNAERRLQKAESDLEERLTELKIHYEEKLRGLVPLDVKKELEDTIAALKSQVNSLHLRSTLLQEELDSRNGLSSFGTLTSSVIKSAV</sequence>
<feature type="compositionally biased region" description="Low complexity" evidence="2">
    <location>
        <begin position="705"/>
        <end position="715"/>
    </location>
</feature>
<evidence type="ECO:0000256" key="1">
    <source>
        <dbReference type="SAM" id="Coils"/>
    </source>
</evidence>
<dbReference type="RefSeq" id="XP_055875154.1">
    <property type="nucleotide sequence ID" value="XM_056019179.1"/>
</dbReference>
<feature type="region of interest" description="Disordered" evidence="2">
    <location>
        <begin position="1619"/>
        <end position="1640"/>
    </location>
</feature>
<dbReference type="GeneID" id="106078496"/>
<feature type="region of interest" description="Disordered" evidence="2">
    <location>
        <begin position="695"/>
        <end position="715"/>
    </location>
</feature>
<feature type="compositionally biased region" description="Basic residues" evidence="2">
    <location>
        <begin position="1190"/>
        <end position="1202"/>
    </location>
</feature>
<proteinExistence type="predicted"/>
<dbReference type="Proteomes" id="UP001165740">
    <property type="component" value="Chromosome 2"/>
</dbReference>
<gene>
    <name evidence="5" type="primary">LOC106078496</name>
</gene>
<feature type="compositionally biased region" description="Basic and acidic residues" evidence="2">
    <location>
        <begin position="1147"/>
        <end position="1159"/>
    </location>
</feature>
<keyword evidence="1" id="KW-0175">Coiled coil</keyword>
<dbReference type="Pfam" id="PF14846">
    <property type="entry name" value="DUF4485"/>
    <property type="match status" value="1"/>
</dbReference>
<name>A0A9W2ZJN8_BIOGL</name>
<reference evidence="5" key="1">
    <citation type="submission" date="2025-08" db="UniProtKB">
        <authorList>
            <consortium name="RefSeq"/>
        </authorList>
    </citation>
    <scope>IDENTIFICATION</scope>
</reference>
<keyword evidence="4" id="KW-1185">Reference proteome</keyword>
<feature type="domain" description="DUF4485" evidence="3">
    <location>
        <begin position="1018"/>
        <end position="1101"/>
    </location>
</feature>
<dbReference type="InterPro" id="IPR027831">
    <property type="entry name" value="DUF4485"/>
</dbReference>
<evidence type="ECO:0000259" key="3">
    <source>
        <dbReference type="Pfam" id="PF14846"/>
    </source>
</evidence>
<dbReference type="PANTHER" id="PTHR18871:SF2">
    <property type="entry name" value="CENTROSOMAL PROTEIN OF 112 KDA"/>
    <property type="match status" value="1"/>
</dbReference>
<dbReference type="PANTHER" id="PTHR18871">
    <property type="entry name" value="CENTROSOMAL PROTEIN OF 112 KDA"/>
    <property type="match status" value="1"/>
</dbReference>
<evidence type="ECO:0000313" key="5">
    <source>
        <dbReference type="RefSeq" id="XP_055875154.1"/>
    </source>
</evidence>
<evidence type="ECO:0000256" key="2">
    <source>
        <dbReference type="SAM" id="MobiDB-lite"/>
    </source>
</evidence>
<protein>
    <submittedName>
        <fullName evidence="5">Uncharacterized protein LOC106078496 isoform X2</fullName>
    </submittedName>
</protein>
<accession>A0A9W2ZJN8</accession>
<feature type="coiled-coil region" evidence="1">
    <location>
        <begin position="1300"/>
        <end position="1345"/>
    </location>
</feature>
<feature type="region of interest" description="Disordered" evidence="2">
    <location>
        <begin position="1147"/>
        <end position="1219"/>
    </location>
</feature>
<feature type="compositionally biased region" description="Basic and acidic residues" evidence="2">
    <location>
        <begin position="1203"/>
        <end position="1219"/>
    </location>
</feature>
<dbReference type="InterPro" id="IPR055310">
    <property type="entry name" value="CEP112"/>
</dbReference>
<feature type="coiled-coil region" evidence="1">
    <location>
        <begin position="1684"/>
        <end position="1926"/>
    </location>
</feature>
<evidence type="ECO:0000313" key="4">
    <source>
        <dbReference type="Proteomes" id="UP001165740"/>
    </source>
</evidence>